<dbReference type="AlphaFoldDB" id="A0AAN6SI26"/>
<comment type="caution">
    <text evidence="7">The sequence shown here is derived from an EMBL/GenBank/DDBJ whole genome shotgun (WGS) entry which is preliminary data.</text>
</comment>
<feature type="transmembrane region" description="Helical" evidence="6">
    <location>
        <begin position="58"/>
        <end position="76"/>
    </location>
</feature>
<sequence length="223" mass="23544">MTTRGVSVLKFVGTVSLGLLTGVSFTLSTLTIPALLTLPSANDAARALESLSTSAKKHLRTLSTVSGSAFAIAYYLSPRAYRHPYLIYTSLLVFGSRFITSGFFGPYFSFITPAVPASFSSGMSSVSFVTARSSQQQKKKSSTPRGLEASYEVLGDPSHSEATSGSEDVEEGLANVNGEEVRANVEVFLKKNIVQSAVAGVAFLMSVVGIWGDGLGPQTIVII</sequence>
<keyword evidence="8" id="KW-1185">Reference proteome</keyword>
<dbReference type="GO" id="GO:0016236">
    <property type="term" value="P:macroautophagy"/>
    <property type="evidence" value="ECO:0007669"/>
    <property type="project" value="TreeGrafter"/>
</dbReference>
<comment type="subcellular location">
    <subcellularLocation>
        <location evidence="1">Membrane</location>
        <topology evidence="1">Multi-pass membrane protein</topology>
    </subcellularLocation>
</comment>
<proteinExistence type="inferred from homology"/>
<dbReference type="EMBL" id="MU859080">
    <property type="protein sequence ID" value="KAK3955142.1"/>
    <property type="molecule type" value="Genomic_DNA"/>
</dbReference>
<evidence type="ECO:0008006" key="9">
    <source>
        <dbReference type="Google" id="ProtNLM"/>
    </source>
</evidence>
<accession>A0AAN6SI26</accession>
<evidence type="ECO:0000313" key="7">
    <source>
        <dbReference type="EMBL" id="KAK3955142.1"/>
    </source>
</evidence>
<feature type="transmembrane region" description="Helical" evidence="6">
    <location>
        <begin position="110"/>
        <end position="131"/>
    </location>
</feature>
<dbReference type="PANTHER" id="PTHR37278">
    <property type="entry name" value="AUTOPHAGY-RELATED PROTEIN 33-RELATED"/>
    <property type="match status" value="1"/>
</dbReference>
<dbReference type="GO" id="GO:0000422">
    <property type="term" value="P:autophagy of mitochondrion"/>
    <property type="evidence" value="ECO:0007669"/>
    <property type="project" value="TreeGrafter"/>
</dbReference>
<keyword evidence="2 6" id="KW-0812">Transmembrane</keyword>
<dbReference type="Proteomes" id="UP001303222">
    <property type="component" value="Unassembled WGS sequence"/>
</dbReference>
<name>A0AAN6SI26_9PEZI</name>
<evidence type="ECO:0000313" key="8">
    <source>
        <dbReference type="Proteomes" id="UP001303222"/>
    </source>
</evidence>
<comment type="similarity">
    <text evidence="5">Belongs to the ATG33 family.</text>
</comment>
<feature type="transmembrane region" description="Helical" evidence="6">
    <location>
        <begin position="12"/>
        <end position="38"/>
    </location>
</feature>
<evidence type="ECO:0000256" key="3">
    <source>
        <dbReference type="ARBA" id="ARBA00022989"/>
    </source>
</evidence>
<reference evidence="7" key="2">
    <citation type="submission" date="2023-06" db="EMBL/GenBank/DDBJ databases">
        <authorList>
            <consortium name="Lawrence Berkeley National Laboratory"/>
            <person name="Mondo S.J."/>
            <person name="Hensen N."/>
            <person name="Bonometti L."/>
            <person name="Westerberg I."/>
            <person name="Brannstrom I.O."/>
            <person name="Guillou S."/>
            <person name="Cros-Aarteil S."/>
            <person name="Calhoun S."/>
            <person name="Haridas S."/>
            <person name="Kuo A."/>
            <person name="Pangilinan J."/>
            <person name="Riley R."/>
            <person name="Labutti K."/>
            <person name="Andreopoulos B."/>
            <person name="Lipzen A."/>
            <person name="Chen C."/>
            <person name="Yanf M."/>
            <person name="Daum C."/>
            <person name="Ng V."/>
            <person name="Clum A."/>
            <person name="Steindorff A."/>
            <person name="Ohm R."/>
            <person name="Martin F."/>
            <person name="Silar P."/>
            <person name="Natvig D."/>
            <person name="Lalanne C."/>
            <person name="Gautier V."/>
            <person name="Ament-Velasquez S.L."/>
            <person name="Kruys A."/>
            <person name="Hutchinson M.I."/>
            <person name="Powell A.J."/>
            <person name="Barry K."/>
            <person name="Miller A.N."/>
            <person name="Grigoriev I.V."/>
            <person name="Debuchy R."/>
            <person name="Gladieux P."/>
            <person name="Thoren M.H."/>
            <person name="Johannesson H."/>
        </authorList>
    </citation>
    <scope>NUCLEOTIDE SEQUENCE</scope>
    <source>
        <strain evidence="7">CBS 626.80</strain>
    </source>
</reference>
<feature type="transmembrane region" description="Helical" evidence="6">
    <location>
        <begin position="85"/>
        <end position="104"/>
    </location>
</feature>
<keyword evidence="3 6" id="KW-1133">Transmembrane helix</keyword>
<dbReference type="GO" id="GO:0005741">
    <property type="term" value="C:mitochondrial outer membrane"/>
    <property type="evidence" value="ECO:0007669"/>
    <property type="project" value="TreeGrafter"/>
</dbReference>
<protein>
    <recommendedName>
        <fullName evidence="9">Autophagy-related protein 33</fullName>
    </recommendedName>
</protein>
<evidence type="ECO:0000256" key="4">
    <source>
        <dbReference type="ARBA" id="ARBA00023136"/>
    </source>
</evidence>
<evidence type="ECO:0000256" key="6">
    <source>
        <dbReference type="SAM" id="Phobius"/>
    </source>
</evidence>
<reference evidence="7" key="1">
    <citation type="journal article" date="2023" name="Mol. Phylogenet. Evol.">
        <title>Genome-scale phylogeny and comparative genomics of the fungal order Sordariales.</title>
        <authorList>
            <person name="Hensen N."/>
            <person name="Bonometti L."/>
            <person name="Westerberg I."/>
            <person name="Brannstrom I.O."/>
            <person name="Guillou S."/>
            <person name="Cros-Aarteil S."/>
            <person name="Calhoun S."/>
            <person name="Haridas S."/>
            <person name="Kuo A."/>
            <person name="Mondo S."/>
            <person name="Pangilinan J."/>
            <person name="Riley R."/>
            <person name="LaButti K."/>
            <person name="Andreopoulos B."/>
            <person name="Lipzen A."/>
            <person name="Chen C."/>
            <person name="Yan M."/>
            <person name="Daum C."/>
            <person name="Ng V."/>
            <person name="Clum A."/>
            <person name="Steindorff A."/>
            <person name="Ohm R.A."/>
            <person name="Martin F."/>
            <person name="Silar P."/>
            <person name="Natvig D.O."/>
            <person name="Lalanne C."/>
            <person name="Gautier V."/>
            <person name="Ament-Velasquez S.L."/>
            <person name="Kruys A."/>
            <person name="Hutchinson M.I."/>
            <person name="Powell A.J."/>
            <person name="Barry K."/>
            <person name="Miller A.N."/>
            <person name="Grigoriev I.V."/>
            <person name="Debuchy R."/>
            <person name="Gladieux P."/>
            <person name="Hiltunen Thoren M."/>
            <person name="Johannesson H."/>
        </authorList>
    </citation>
    <scope>NUCLEOTIDE SEQUENCE</scope>
    <source>
        <strain evidence="7">CBS 626.80</strain>
    </source>
</reference>
<gene>
    <name evidence="7" type="ORF">QBC32DRAFT_57858</name>
</gene>
<dbReference type="InterPro" id="IPR051668">
    <property type="entry name" value="ATG33"/>
</dbReference>
<evidence type="ECO:0000256" key="2">
    <source>
        <dbReference type="ARBA" id="ARBA00022692"/>
    </source>
</evidence>
<feature type="transmembrane region" description="Helical" evidence="6">
    <location>
        <begin position="192"/>
        <end position="211"/>
    </location>
</feature>
<dbReference type="PANTHER" id="PTHR37278:SF1">
    <property type="entry name" value="AUTOPHAGY-RELATED PROTEIN 33-RELATED"/>
    <property type="match status" value="1"/>
</dbReference>
<evidence type="ECO:0000256" key="1">
    <source>
        <dbReference type="ARBA" id="ARBA00004141"/>
    </source>
</evidence>
<keyword evidence="4 6" id="KW-0472">Membrane</keyword>
<evidence type="ECO:0000256" key="5">
    <source>
        <dbReference type="ARBA" id="ARBA00038013"/>
    </source>
</evidence>
<organism evidence="7 8">
    <name type="scientific">Pseudoneurospora amorphoporcata</name>
    <dbReference type="NCBI Taxonomy" id="241081"/>
    <lineage>
        <taxon>Eukaryota</taxon>
        <taxon>Fungi</taxon>
        <taxon>Dikarya</taxon>
        <taxon>Ascomycota</taxon>
        <taxon>Pezizomycotina</taxon>
        <taxon>Sordariomycetes</taxon>
        <taxon>Sordariomycetidae</taxon>
        <taxon>Sordariales</taxon>
        <taxon>Sordariaceae</taxon>
        <taxon>Pseudoneurospora</taxon>
    </lineage>
</organism>